<evidence type="ECO:0000256" key="1">
    <source>
        <dbReference type="SAM" id="MobiDB-lite"/>
    </source>
</evidence>
<feature type="compositionally biased region" description="Polar residues" evidence="1">
    <location>
        <begin position="23"/>
        <end position="35"/>
    </location>
</feature>
<name>A0ABR2F1W8_9ROSI</name>
<feature type="region of interest" description="Disordered" evidence="1">
    <location>
        <begin position="1"/>
        <end position="41"/>
    </location>
</feature>
<evidence type="ECO:0000313" key="2">
    <source>
        <dbReference type="EMBL" id="KAK8568947.1"/>
    </source>
</evidence>
<protein>
    <submittedName>
        <fullName evidence="2">Uncharacterized protein</fullName>
    </submittedName>
</protein>
<evidence type="ECO:0000313" key="3">
    <source>
        <dbReference type="Proteomes" id="UP001472677"/>
    </source>
</evidence>
<accession>A0ABR2F1W8</accession>
<reference evidence="2 3" key="1">
    <citation type="journal article" date="2024" name="G3 (Bethesda)">
        <title>Genome assembly of Hibiscus sabdariffa L. provides insights into metabolisms of medicinal natural products.</title>
        <authorList>
            <person name="Kim T."/>
        </authorList>
    </citation>
    <scope>NUCLEOTIDE SEQUENCE [LARGE SCALE GENOMIC DNA]</scope>
    <source>
        <strain evidence="2">TK-2024</strain>
        <tissue evidence="2">Old leaves</tissue>
    </source>
</reference>
<organism evidence="2 3">
    <name type="scientific">Hibiscus sabdariffa</name>
    <name type="common">roselle</name>
    <dbReference type="NCBI Taxonomy" id="183260"/>
    <lineage>
        <taxon>Eukaryota</taxon>
        <taxon>Viridiplantae</taxon>
        <taxon>Streptophyta</taxon>
        <taxon>Embryophyta</taxon>
        <taxon>Tracheophyta</taxon>
        <taxon>Spermatophyta</taxon>
        <taxon>Magnoliopsida</taxon>
        <taxon>eudicotyledons</taxon>
        <taxon>Gunneridae</taxon>
        <taxon>Pentapetalae</taxon>
        <taxon>rosids</taxon>
        <taxon>malvids</taxon>
        <taxon>Malvales</taxon>
        <taxon>Malvaceae</taxon>
        <taxon>Malvoideae</taxon>
        <taxon>Hibiscus</taxon>
    </lineage>
</organism>
<keyword evidence="3" id="KW-1185">Reference proteome</keyword>
<sequence length="105" mass="11242">MVSKGSVMQDDFLNGGAMDKDNVVSTSPKVTQPNVNDMDMVAPSEIRNSKMFGPCMVAEPRRRCATNSNRVGASKSSVMEGSRFVVLSDRGEDEETPIGAVSAIN</sequence>
<dbReference type="Proteomes" id="UP001472677">
    <property type="component" value="Unassembled WGS sequence"/>
</dbReference>
<proteinExistence type="predicted"/>
<gene>
    <name evidence="2" type="ORF">V6N12_007480</name>
</gene>
<dbReference type="EMBL" id="JBBPBM010000009">
    <property type="protein sequence ID" value="KAK8568947.1"/>
    <property type="molecule type" value="Genomic_DNA"/>
</dbReference>
<comment type="caution">
    <text evidence="2">The sequence shown here is derived from an EMBL/GenBank/DDBJ whole genome shotgun (WGS) entry which is preliminary data.</text>
</comment>